<protein>
    <recommendedName>
        <fullName evidence="2">DUF4220 domain-containing protein</fullName>
    </recommendedName>
</protein>
<name>A0AAV5MJR2_9ROSI</name>
<evidence type="ECO:0000259" key="2">
    <source>
        <dbReference type="Pfam" id="PF13968"/>
    </source>
</evidence>
<organism evidence="3 4">
    <name type="scientific">Rubroshorea leprosula</name>
    <dbReference type="NCBI Taxonomy" id="152421"/>
    <lineage>
        <taxon>Eukaryota</taxon>
        <taxon>Viridiplantae</taxon>
        <taxon>Streptophyta</taxon>
        <taxon>Embryophyta</taxon>
        <taxon>Tracheophyta</taxon>
        <taxon>Spermatophyta</taxon>
        <taxon>Magnoliopsida</taxon>
        <taxon>eudicotyledons</taxon>
        <taxon>Gunneridae</taxon>
        <taxon>Pentapetalae</taxon>
        <taxon>rosids</taxon>
        <taxon>malvids</taxon>
        <taxon>Malvales</taxon>
        <taxon>Dipterocarpaceae</taxon>
        <taxon>Rubroshorea</taxon>
    </lineage>
</organism>
<keyword evidence="4" id="KW-1185">Reference proteome</keyword>
<dbReference type="InterPro" id="IPR007658">
    <property type="entry name" value="DUF594"/>
</dbReference>
<gene>
    <name evidence="3" type="ORF">SLEP1_g56119</name>
</gene>
<accession>A0AAV5MJR2</accession>
<keyword evidence="1" id="KW-0812">Transmembrane</keyword>
<feature type="transmembrane region" description="Helical" evidence="1">
    <location>
        <begin position="20"/>
        <end position="38"/>
    </location>
</feature>
<feature type="transmembrane region" description="Helical" evidence="1">
    <location>
        <begin position="50"/>
        <end position="71"/>
    </location>
</feature>
<feature type="transmembrane region" description="Helical" evidence="1">
    <location>
        <begin position="107"/>
        <end position="126"/>
    </location>
</feature>
<keyword evidence="1" id="KW-0472">Membrane</keyword>
<comment type="caution">
    <text evidence="3">The sequence shown here is derived from an EMBL/GenBank/DDBJ whole genome shotgun (WGS) entry which is preliminary data.</text>
</comment>
<dbReference type="Proteomes" id="UP001054252">
    <property type="component" value="Unassembled WGS sequence"/>
</dbReference>
<sequence>MVLFNDEIVQILWDTWNIRGLIILSLVLQCFLILVATFRKQMGGNSVFKSSLWVAYLLADWAATVTIGLIFDDRSYDITVLWAPFLLLHLGGPDTITSFSLEDNEFWIRHLLGLMVQICSTVFVILQPIRDNKLLLPTLLVFIVGLIKYAERNSAFYHASFDHYGDKIPNVSFLEKTAATESETESHYPGIMLRRELGPYGTIKNLLVGPLLSPHRRNLSRRAFLKRQSADQSRKVLNIMEIELSLLYETLYTKLPVVHCKIGYVLRIISLVCSFGALMSFMSITKYYKLRKFDVWLTYSLLISAIALEFISIGLLFSSDFNLLDHYYWQGNREIKFLYWKVEFDHMSTGFKNRCRWSKKICQNNLIANHFSDCPRWLVKLANFLSIRISNLKDRTLEDQEWDFIFDELTRKAQTAETVEEGKRLCLQRGDGILDDDGMRHLIWSIKELDYTESLLTWHIATEICFQVDQNTASGNTKYKAISKLLSDYMFYLLAWQPAMMATVSIDRKEVCKLAYHDLNDFFTERSDLDLQSLAKRVFSNEAPRNYVLKVTGYERTSVIRGARMLAHQLRDENSGFPWELMSKVWVELMCYAAINCGSHVHAQQTSKGGQLLTFVWLLMNHLGLGTQFSTEQHSQARGTELGQDQP</sequence>
<dbReference type="PANTHER" id="PTHR31325">
    <property type="entry name" value="OS01G0798800 PROTEIN-RELATED"/>
    <property type="match status" value="1"/>
</dbReference>
<feature type="transmembrane region" description="Helical" evidence="1">
    <location>
        <begin position="296"/>
        <end position="317"/>
    </location>
</feature>
<dbReference type="Pfam" id="PF13968">
    <property type="entry name" value="DUF4220"/>
    <property type="match status" value="1"/>
</dbReference>
<dbReference type="Pfam" id="PF04578">
    <property type="entry name" value="DUF594"/>
    <property type="match status" value="1"/>
</dbReference>
<dbReference type="AlphaFoldDB" id="A0AAV5MJR2"/>
<proteinExistence type="predicted"/>
<reference evidence="3 4" key="1">
    <citation type="journal article" date="2021" name="Commun. Biol.">
        <title>The genome of Shorea leprosula (Dipterocarpaceae) highlights the ecological relevance of drought in aseasonal tropical rainforests.</title>
        <authorList>
            <person name="Ng K.K.S."/>
            <person name="Kobayashi M.J."/>
            <person name="Fawcett J.A."/>
            <person name="Hatakeyama M."/>
            <person name="Paape T."/>
            <person name="Ng C.H."/>
            <person name="Ang C.C."/>
            <person name="Tnah L.H."/>
            <person name="Lee C.T."/>
            <person name="Nishiyama T."/>
            <person name="Sese J."/>
            <person name="O'Brien M.J."/>
            <person name="Copetti D."/>
            <person name="Mohd Noor M.I."/>
            <person name="Ong R.C."/>
            <person name="Putra M."/>
            <person name="Sireger I.Z."/>
            <person name="Indrioko S."/>
            <person name="Kosugi Y."/>
            <person name="Izuno A."/>
            <person name="Isagi Y."/>
            <person name="Lee S.L."/>
            <person name="Shimizu K.K."/>
        </authorList>
    </citation>
    <scope>NUCLEOTIDE SEQUENCE [LARGE SCALE GENOMIC DNA]</scope>
    <source>
        <strain evidence="3">214</strain>
    </source>
</reference>
<dbReference type="InterPro" id="IPR025315">
    <property type="entry name" value="DUF4220"/>
</dbReference>
<evidence type="ECO:0000313" key="3">
    <source>
        <dbReference type="EMBL" id="GKV49364.1"/>
    </source>
</evidence>
<feature type="transmembrane region" description="Helical" evidence="1">
    <location>
        <begin position="264"/>
        <end position="284"/>
    </location>
</feature>
<evidence type="ECO:0000256" key="1">
    <source>
        <dbReference type="SAM" id="Phobius"/>
    </source>
</evidence>
<keyword evidence="1" id="KW-1133">Transmembrane helix</keyword>
<feature type="domain" description="DUF4220" evidence="2">
    <location>
        <begin position="53"/>
        <end position="367"/>
    </location>
</feature>
<dbReference type="EMBL" id="BPVZ01000297">
    <property type="protein sequence ID" value="GKV49364.1"/>
    <property type="molecule type" value="Genomic_DNA"/>
</dbReference>
<evidence type="ECO:0000313" key="4">
    <source>
        <dbReference type="Proteomes" id="UP001054252"/>
    </source>
</evidence>